<dbReference type="GO" id="GO:0006508">
    <property type="term" value="P:proteolysis"/>
    <property type="evidence" value="ECO:0007669"/>
    <property type="project" value="UniProtKB-KW"/>
</dbReference>
<keyword evidence="6" id="KW-0862">Zinc</keyword>
<dbReference type="STRING" id="1965070.A0A443RGT7"/>
<dbReference type="PROSITE" id="PS00024">
    <property type="entry name" value="HEMOPEXIN"/>
    <property type="match status" value="1"/>
</dbReference>
<dbReference type="GO" id="GO:0030198">
    <property type="term" value="P:extracellular matrix organization"/>
    <property type="evidence" value="ECO:0007669"/>
    <property type="project" value="TreeGrafter"/>
</dbReference>
<evidence type="ECO:0000256" key="2">
    <source>
        <dbReference type="ARBA" id="ARBA00022723"/>
    </source>
</evidence>
<evidence type="ECO:0000256" key="8">
    <source>
        <dbReference type="ARBA" id="ARBA00023157"/>
    </source>
</evidence>
<proteinExistence type="predicted"/>
<dbReference type="InterPro" id="IPR000585">
    <property type="entry name" value="Hemopexin-like_dom"/>
</dbReference>
<evidence type="ECO:0000256" key="5">
    <source>
        <dbReference type="ARBA" id="ARBA00022801"/>
    </source>
</evidence>
<evidence type="ECO:0000256" key="6">
    <source>
        <dbReference type="ARBA" id="ARBA00022833"/>
    </source>
</evidence>
<reference evidence="12 13" key="1">
    <citation type="journal article" date="2018" name="Gigascience">
        <title>Genomes of trombidid mites reveal novel predicted allergens and laterally-transferred genes associated with secondary metabolism.</title>
        <authorList>
            <person name="Dong X."/>
            <person name="Chaisiri K."/>
            <person name="Xia D."/>
            <person name="Armstrong S.D."/>
            <person name="Fang Y."/>
            <person name="Donnelly M.J."/>
            <person name="Kadowaki T."/>
            <person name="McGarry J.W."/>
            <person name="Darby A.C."/>
            <person name="Makepeace B.L."/>
        </authorList>
    </citation>
    <scope>NUCLEOTIDE SEQUENCE [LARGE SCALE GENOMIC DNA]</scope>
    <source>
        <strain evidence="12">UoL-WK</strain>
    </source>
</reference>
<organism evidence="12 13">
    <name type="scientific">Dinothrombium tinctorium</name>
    <dbReference type="NCBI Taxonomy" id="1965070"/>
    <lineage>
        <taxon>Eukaryota</taxon>
        <taxon>Metazoa</taxon>
        <taxon>Ecdysozoa</taxon>
        <taxon>Arthropoda</taxon>
        <taxon>Chelicerata</taxon>
        <taxon>Arachnida</taxon>
        <taxon>Acari</taxon>
        <taxon>Acariformes</taxon>
        <taxon>Trombidiformes</taxon>
        <taxon>Prostigmata</taxon>
        <taxon>Anystina</taxon>
        <taxon>Parasitengona</taxon>
        <taxon>Trombidioidea</taxon>
        <taxon>Trombidiidae</taxon>
        <taxon>Dinothrombium</taxon>
    </lineage>
</organism>
<feature type="region of interest" description="Disordered" evidence="10">
    <location>
        <begin position="67"/>
        <end position="98"/>
    </location>
</feature>
<dbReference type="GO" id="GO:0008270">
    <property type="term" value="F:zinc ion binding"/>
    <property type="evidence" value="ECO:0007669"/>
    <property type="project" value="InterPro"/>
</dbReference>
<dbReference type="OrthoDB" id="406838at2759"/>
<dbReference type="AlphaFoldDB" id="A0A443RGT7"/>
<dbReference type="Gene3D" id="2.110.10.10">
    <property type="entry name" value="Hemopexin-like domain"/>
    <property type="match status" value="1"/>
</dbReference>
<feature type="domain" description="Peptidase M10 metallopeptidase" evidence="11">
    <location>
        <begin position="28"/>
        <end position="63"/>
    </location>
</feature>
<dbReference type="Pfam" id="PF00045">
    <property type="entry name" value="Hemopexin"/>
    <property type="match status" value="4"/>
</dbReference>
<keyword evidence="7" id="KW-0865">Zymogen</keyword>
<dbReference type="Proteomes" id="UP000285301">
    <property type="component" value="Unassembled WGS sequence"/>
</dbReference>
<evidence type="ECO:0000259" key="11">
    <source>
        <dbReference type="Pfam" id="PF00413"/>
    </source>
</evidence>
<name>A0A443RGT7_9ACAR</name>
<dbReference type="InterPro" id="IPR018487">
    <property type="entry name" value="Hemopexin-like_repeat"/>
</dbReference>
<keyword evidence="3" id="KW-0732">Signal</keyword>
<keyword evidence="5" id="KW-0378">Hydrolase</keyword>
<dbReference type="PROSITE" id="PS51642">
    <property type="entry name" value="HEMOPEXIN_2"/>
    <property type="match status" value="3"/>
</dbReference>
<feature type="repeat" description="Hemopexin" evidence="9">
    <location>
        <begin position="107"/>
        <end position="152"/>
    </location>
</feature>
<dbReference type="InterPro" id="IPR024079">
    <property type="entry name" value="MetalloPept_cat_dom_sf"/>
</dbReference>
<dbReference type="PANTHER" id="PTHR10201:SF331">
    <property type="entry name" value="MATRIX METALLOPROTEINASE-14-LIKE ISOFORM X1"/>
    <property type="match status" value="1"/>
</dbReference>
<dbReference type="Gene3D" id="3.40.390.10">
    <property type="entry name" value="Collagenase (Catalytic Domain)"/>
    <property type="match status" value="1"/>
</dbReference>
<dbReference type="InterPro" id="IPR036375">
    <property type="entry name" value="Hemopexin-like_dom_sf"/>
</dbReference>
<protein>
    <submittedName>
        <fullName evidence="12">Matrix metalloproteinase-16-like protein</fullName>
    </submittedName>
</protein>
<evidence type="ECO:0000313" key="12">
    <source>
        <dbReference type="EMBL" id="RWS14467.1"/>
    </source>
</evidence>
<keyword evidence="4" id="KW-0677">Repeat</keyword>
<dbReference type="GO" id="GO:0030574">
    <property type="term" value="P:collagen catabolic process"/>
    <property type="evidence" value="ECO:0007669"/>
    <property type="project" value="TreeGrafter"/>
</dbReference>
<dbReference type="Pfam" id="PF00413">
    <property type="entry name" value="Peptidase_M10"/>
    <property type="match status" value="1"/>
</dbReference>
<evidence type="ECO:0000256" key="4">
    <source>
        <dbReference type="ARBA" id="ARBA00022737"/>
    </source>
</evidence>
<dbReference type="CDD" id="cd00094">
    <property type="entry name" value="HX"/>
    <property type="match status" value="1"/>
</dbReference>
<evidence type="ECO:0000256" key="7">
    <source>
        <dbReference type="ARBA" id="ARBA00023145"/>
    </source>
</evidence>
<dbReference type="SUPFAM" id="SSF50923">
    <property type="entry name" value="Hemopexin-like domain"/>
    <property type="match status" value="1"/>
</dbReference>
<sequence length="389" mass="44009">MHTPRCGVKDIVGHGEEAKRRKRYALQGHSSVRDSLMAPFYQRYKPNFKLHKDDILGIQALYGKRKEPVATSTTTTTTTEAPKGEKSTQKPIDGPDVSSDAPDLCFDSKIDAITRISNGNTYLFKGDYYWKVETNGLADGYPRRISADWDGLPGHLDAALTWADGKTFFFKGKEYWRFHDMRMDSGYPKNIQVGFAGIPSDIDAAFVWSGNGKTYFFKGKEYWRFDSKNDPPVSDRYPKPIKNWGGLPNSIDAAFKWENGLTYFFKGSQYYRFNDIDFEVDTKARPAFPRQTSIWWYDCKTSNAAQKRASLFGNKKPIYVGIMHNNMEEARVSASSSNVLEVDDTKSEWVKHGGVDDSSGISCKTNIELTILSIVITFVINIVFHCTAA</sequence>
<dbReference type="InterPro" id="IPR001818">
    <property type="entry name" value="Pept_M10_metallopeptidase"/>
</dbReference>
<comment type="caution">
    <text evidence="12">The sequence shown here is derived from an EMBL/GenBank/DDBJ whole genome shotgun (WGS) entry which is preliminary data.</text>
</comment>
<evidence type="ECO:0000256" key="3">
    <source>
        <dbReference type="ARBA" id="ARBA00022729"/>
    </source>
</evidence>
<dbReference type="FunFam" id="2.110.10.10:FF:000007">
    <property type="entry name" value="stromelysin-3 isoform X2"/>
    <property type="match status" value="1"/>
</dbReference>
<feature type="repeat" description="Hemopexin" evidence="9">
    <location>
        <begin position="199"/>
        <end position="248"/>
    </location>
</feature>
<evidence type="ECO:0000256" key="10">
    <source>
        <dbReference type="SAM" id="MobiDB-lite"/>
    </source>
</evidence>
<dbReference type="InterPro" id="IPR018486">
    <property type="entry name" value="Hemopexin_CS"/>
</dbReference>
<dbReference type="PANTHER" id="PTHR10201">
    <property type="entry name" value="MATRIX METALLOPROTEINASE"/>
    <property type="match status" value="1"/>
</dbReference>
<evidence type="ECO:0000313" key="13">
    <source>
        <dbReference type="Proteomes" id="UP000285301"/>
    </source>
</evidence>
<keyword evidence="1" id="KW-0645">Protease</keyword>
<dbReference type="SMART" id="SM00120">
    <property type="entry name" value="HX"/>
    <property type="match status" value="4"/>
</dbReference>
<dbReference type="GO" id="GO:0004222">
    <property type="term" value="F:metalloendopeptidase activity"/>
    <property type="evidence" value="ECO:0007669"/>
    <property type="project" value="InterPro"/>
</dbReference>
<dbReference type="GO" id="GO:0005615">
    <property type="term" value="C:extracellular space"/>
    <property type="evidence" value="ECO:0007669"/>
    <property type="project" value="TreeGrafter"/>
</dbReference>
<keyword evidence="8" id="KW-1015">Disulfide bond</keyword>
<keyword evidence="2" id="KW-0479">Metal-binding</keyword>
<gene>
    <name evidence="12" type="ORF">B4U79_05830</name>
</gene>
<dbReference type="GO" id="GO:0031012">
    <property type="term" value="C:extracellular matrix"/>
    <property type="evidence" value="ECO:0007669"/>
    <property type="project" value="InterPro"/>
</dbReference>
<feature type="repeat" description="Hemopexin" evidence="9">
    <location>
        <begin position="153"/>
        <end position="198"/>
    </location>
</feature>
<dbReference type="EMBL" id="NCKU01000711">
    <property type="protein sequence ID" value="RWS14467.1"/>
    <property type="molecule type" value="Genomic_DNA"/>
</dbReference>
<keyword evidence="13" id="KW-1185">Reference proteome</keyword>
<dbReference type="SUPFAM" id="SSF55486">
    <property type="entry name" value="Metalloproteases ('zincins'), catalytic domain"/>
    <property type="match status" value="1"/>
</dbReference>
<evidence type="ECO:0000256" key="9">
    <source>
        <dbReference type="PROSITE-ProRule" id="PRU01011"/>
    </source>
</evidence>
<accession>A0A443RGT7</accession>
<evidence type="ECO:0000256" key="1">
    <source>
        <dbReference type="ARBA" id="ARBA00022670"/>
    </source>
</evidence>